<dbReference type="PRINTS" id="PR00169">
    <property type="entry name" value="KCHANNEL"/>
</dbReference>
<dbReference type="PRINTS" id="PR01491">
    <property type="entry name" value="KVCHANNEL"/>
</dbReference>
<evidence type="ECO:0000256" key="12">
    <source>
        <dbReference type="ARBA" id="ARBA00061303"/>
    </source>
</evidence>
<feature type="transmembrane region" description="Helical" evidence="14">
    <location>
        <begin position="239"/>
        <end position="257"/>
    </location>
</feature>
<dbReference type="InterPro" id="IPR003968">
    <property type="entry name" value="K_chnl_volt-dep_Kv"/>
</dbReference>
<evidence type="ECO:0000256" key="7">
    <source>
        <dbReference type="ARBA" id="ARBA00022958"/>
    </source>
</evidence>
<dbReference type="PANTHER" id="PTHR11537:SF234">
    <property type="entry name" value="BTB DOMAIN-CONTAINING PROTEIN"/>
    <property type="match status" value="1"/>
</dbReference>
<dbReference type="GO" id="GO:0005251">
    <property type="term" value="F:delayed rectifier potassium channel activity"/>
    <property type="evidence" value="ECO:0007669"/>
    <property type="project" value="TreeGrafter"/>
</dbReference>
<feature type="transmembrane region" description="Helical" evidence="14">
    <location>
        <begin position="476"/>
        <end position="504"/>
    </location>
</feature>
<organism evidence="17 19">
    <name type="scientific">Bursaphelenchus xylophilus</name>
    <name type="common">Pinewood nematode worm</name>
    <name type="synonym">Aphelenchoides xylophilus</name>
    <dbReference type="NCBI Taxonomy" id="6326"/>
    <lineage>
        <taxon>Eukaryota</taxon>
        <taxon>Metazoa</taxon>
        <taxon>Ecdysozoa</taxon>
        <taxon>Nematoda</taxon>
        <taxon>Chromadorea</taxon>
        <taxon>Rhabditida</taxon>
        <taxon>Tylenchina</taxon>
        <taxon>Tylenchomorpha</taxon>
        <taxon>Aphelenchoidea</taxon>
        <taxon>Aphelenchoididae</taxon>
        <taxon>Bursaphelenchus</taxon>
    </lineage>
</organism>
<keyword evidence="4 14" id="KW-0812">Transmembrane</keyword>
<reference evidence="16" key="2">
    <citation type="submission" date="2020-09" db="EMBL/GenBank/DDBJ databases">
        <authorList>
            <person name="Kikuchi T."/>
        </authorList>
    </citation>
    <scope>NUCLEOTIDE SEQUENCE</scope>
    <source>
        <strain evidence="16">Ka4C1</strain>
    </source>
</reference>
<keyword evidence="18" id="KW-1185">Reference proteome</keyword>
<feature type="transmembrane region" description="Helical" evidence="14">
    <location>
        <begin position="445"/>
        <end position="464"/>
    </location>
</feature>
<keyword evidence="3" id="KW-0633">Potassium transport</keyword>
<dbReference type="AlphaFoldDB" id="A0A1I7RN70"/>
<dbReference type="Gene3D" id="1.10.287.70">
    <property type="match status" value="1"/>
</dbReference>
<comment type="similarity">
    <text evidence="12">Belongs to the potassium channel family. C (Shaw) (TC 1.A.1.2) subfamily. Shaw sub-subfamily.</text>
</comment>
<gene>
    <name evidence="16" type="ORF">BXYJ_LOCUS12084</name>
</gene>
<evidence type="ECO:0000256" key="6">
    <source>
        <dbReference type="ARBA" id="ARBA00022882"/>
    </source>
</evidence>
<dbReference type="eggNOG" id="KOG3713">
    <property type="taxonomic scope" value="Eukaryota"/>
</dbReference>
<keyword evidence="5" id="KW-0631">Potassium channel</keyword>
<evidence type="ECO:0000256" key="4">
    <source>
        <dbReference type="ARBA" id="ARBA00022692"/>
    </source>
</evidence>
<feature type="transmembrane region" description="Helical" evidence="14">
    <location>
        <begin position="413"/>
        <end position="433"/>
    </location>
</feature>
<evidence type="ECO:0000256" key="5">
    <source>
        <dbReference type="ARBA" id="ARBA00022826"/>
    </source>
</evidence>
<dbReference type="GO" id="GO:0043679">
    <property type="term" value="C:axon terminus"/>
    <property type="evidence" value="ECO:0007669"/>
    <property type="project" value="TreeGrafter"/>
</dbReference>
<keyword evidence="10 14" id="KW-0472">Membrane</keyword>
<dbReference type="FunFam" id="1.10.287.70:FF:000002">
    <property type="entry name" value="Potassium voltage-gated channel subfamily a member"/>
    <property type="match status" value="1"/>
</dbReference>
<keyword evidence="7" id="KW-0630">Potassium</keyword>
<dbReference type="InterPro" id="IPR003974">
    <property type="entry name" value="K_chnl_volt-dep_Kv3"/>
</dbReference>
<dbReference type="Pfam" id="PF00520">
    <property type="entry name" value="Ion_trans"/>
    <property type="match status" value="1"/>
</dbReference>
<comment type="subcellular location">
    <subcellularLocation>
        <location evidence="1">Membrane</location>
        <topology evidence="1">Multi-pass membrane protein</topology>
    </subcellularLocation>
</comment>
<dbReference type="OrthoDB" id="10025005at2759"/>
<sequence length="572" mass="65444">MMASSMKEFSTSNNNTIRKPKSMSVKELKIKSLIETVDLDAAPTPGPSPLERVRSMRSSSDFEERSSLMDSEYRIILNVGGVRHETYKHTLKKIPATRLSRLTPNLANYDPVLNEYFFDRHPGVFAQILNYYRTGKLHYPLDVCGPLFEEELKYWGLDANEVEPCCWMTYTQHRDTQEVLQTLDKLDIDDEALNNKEELYRRFGWEDDYHNQSLSPWQKLKPKLWRLFDEPSSSQGAKIVAVISVFFLIIAILVFCLKTHPGLRVYELENVGTVNATIPVAHETDSRHTNPHHQHTFYKYQTQTIGVDKTNSKTHPSFTVIETVCNIWFTIEIIIRFICCPSKIKYFKAPVNIIDIIATLTFYIDLFLTTSFGATADLEFFSIIRIMRLFKLTQHSQGLKILLHTFRASAKELMLLVFFLVLGVVVFAALVYYAERVEVNPDNQFQSIPLATWYAIVTMTTIGYGDMTPHTFLGRLVGSLCALAGVLTIALPVPVIVSNFAMFYSHTQARSKMPKKRRVVLSADQVVKQQQPVHPPRRVMMSGKNSGFTYEQQTPLLNNTNKSSKEIPTARI</sequence>
<dbReference type="Gene3D" id="1.20.120.350">
    <property type="entry name" value="Voltage-gated potassium channels. Chain C"/>
    <property type="match status" value="1"/>
</dbReference>
<evidence type="ECO:0000256" key="3">
    <source>
        <dbReference type="ARBA" id="ARBA00022538"/>
    </source>
</evidence>
<dbReference type="FunFam" id="1.20.120.350:FF:000074">
    <property type="entry name" value="SHaW family of potassium channels"/>
    <property type="match status" value="1"/>
</dbReference>
<dbReference type="PRINTS" id="PR01498">
    <property type="entry name" value="SHAWCHANNEL"/>
</dbReference>
<dbReference type="GO" id="GO:0032590">
    <property type="term" value="C:dendrite membrane"/>
    <property type="evidence" value="ECO:0007669"/>
    <property type="project" value="TreeGrafter"/>
</dbReference>
<evidence type="ECO:0000313" key="17">
    <source>
        <dbReference type="Proteomes" id="UP000095284"/>
    </source>
</evidence>
<dbReference type="Proteomes" id="UP000582659">
    <property type="component" value="Unassembled WGS sequence"/>
</dbReference>
<protein>
    <submittedName>
        <fullName evidence="16">(pine wood nematode) hypothetical protein</fullName>
    </submittedName>
    <submittedName>
        <fullName evidence="19">BTB domain-containing protein</fullName>
    </submittedName>
</protein>
<name>A0A1I7RN70_BURXY</name>
<dbReference type="GO" id="GO:0001508">
    <property type="term" value="P:action potential"/>
    <property type="evidence" value="ECO:0007669"/>
    <property type="project" value="TreeGrafter"/>
</dbReference>
<dbReference type="InterPro" id="IPR027359">
    <property type="entry name" value="Volt_channel_dom_sf"/>
</dbReference>
<accession>A0A1I7RN70</accession>
<dbReference type="EMBL" id="CAJFDI010000005">
    <property type="protein sequence ID" value="CAD5231993.1"/>
    <property type="molecule type" value="Genomic_DNA"/>
</dbReference>
<dbReference type="FunFam" id="3.30.710.10:FF:000020">
    <property type="entry name" value="Potassium voltage-gated channel protein Shaw"/>
    <property type="match status" value="1"/>
</dbReference>
<dbReference type="SMART" id="SM00225">
    <property type="entry name" value="BTB"/>
    <property type="match status" value="1"/>
</dbReference>
<feature type="region of interest" description="Disordered" evidence="13">
    <location>
        <begin position="1"/>
        <end position="22"/>
    </location>
</feature>
<dbReference type="InterPro" id="IPR005821">
    <property type="entry name" value="Ion_trans_dom"/>
</dbReference>
<dbReference type="SUPFAM" id="SSF54695">
    <property type="entry name" value="POZ domain"/>
    <property type="match status" value="1"/>
</dbReference>
<keyword evidence="6" id="KW-0851">Voltage-gated channel</keyword>
<evidence type="ECO:0000256" key="10">
    <source>
        <dbReference type="ARBA" id="ARBA00023136"/>
    </source>
</evidence>
<feature type="domain" description="BTB" evidence="15">
    <location>
        <begin position="73"/>
        <end position="173"/>
    </location>
</feature>
<feature type="compositionally biased region" description="Polar residues" evidence="13">
    <location>
        <begin position="7"/>
        <end position="17"/>
    </location>
</feature>
<evidence type="ECO:0000313" key="18">
    <source>
        <dbReference type="Proteomes" id="UP000659654"/>
    </source>
</evidence>
<dbReference type="Pfam" id="PF02214">
    <property type="entry name" value="BTB_2"/>
    <property type="match status" value="1"/>
</dbReference>
<evidence type="ECO:0000256" key="9">
    <source>
        <dbReference type="ARBA" id="ARBA00023065"/>
    </source>
</evidence>
<proteinExistence type="inferred from homology"/>
<dbReference type="SMR" id="A0A1I7RN70"/>
<dbReference type="SUPFAM" id="SSF81324">
    <property type="entry name" value="Voltage-gated potassium channels"/>
    <property type="match status" value="1"/>
</dbReference>
<evidence type="ECO:0000256" key="8">
    <source>
        <dbReference type="ARBA" id="ARBA00022989"/>
    </source>
</evidence>
<evidence type="ECO:0000259" key="15">
    <source>
        <dbReference type="SMART" id="SM00225"/>
    </source>
</evidence>
<keyword evidence="2" id="KW-0813">Transport</keyword>
<dbReference type="WBParaSite" id="BXY_0215600.1">
    <property type="protein sequence ID" value="BXY_0215600.1"/>
    <property type="gene ID" value="BXY_0215600"/>
</dbReference>
<dbReference type="GO" id="GO:0008076">
    <property type="term" value="C:voltage-gated potassium channel complex"/>
    <property type="evidence" value="ECO:0007669"/>
    <property type="project" value="InterPro"/>
</dbReference>
<dbReference type="InterPro" id="IPR003131">
    <property type="entry name" value="T1-type_BTB"/>
</dbReference>
<dbReference type="GO" id="GO:0045211">
    <property type="term" value="C:postsynaptic membrane"/>
    <property type="evidence" value="ECO:0007669"/>
    <property type="project" value="TreeGrafter"/>
</dbReference>
<keyword evidence="9" id="KW-0406">Ion transport</keyword>
<dbReference type="InterPro" id="IPR011333">
    <property type="entry name" value="SKP1/BTB/POZ_sf"/>
</dbReference>
<evidence type="ECO:0000256" key="2">
    <source>
        <dbReference type="ARBA" id="ARBA00022448"/>
    </source>
</evidence>
<keyword evidence="11" id="KW-0407">Ion channel</keyword>
<evidence type="ECO:0000256" key="11">
    <source>
        <dbReference type="ARBA" id="ARBA00023303"/>
    </source>
</evidence>
<dbReference type="EMBL" id="CAJFCV020000005">
    <property type="protein sequence ID" value="CAG9123707.1"/>
    <property type="molecule type" value="Genomic_DNA"/>
</dbReference>
<reference evidence="19" key="1">
    <citation type="submission" date="2016-11" db="UniProtKB">
        <authorList>
            <consortium name="WormBaseParasite"/>
        </authorList>
    </citation>
    <scope>IDENTIFICATION</scope>
</reference>
<evidence type="ECO:0000256" key="14">
    <source>
        <dbReference type="SAM" id="Phobius"/>
    </source>
</evidence>
<dbReference type="GO" id="GO:0042734">
    <property type="term" value="C:presynaptic membrane"/>
    <property type="evidence" value="ECO:0007669"/>
    <property type="project" value="TreeGrafter"/>
</dbReference>
<dbReference type="Proteomes" id="UP000095284">
    <property type="component" value="Unplaced"/>
</dbReference>
<evidence type="ECO:0000256" key="1">
    <source>
        <dbReference type="ARBA" id="ARBA00004141"/>
    </source>
</evidence>
<dbReference type="InterPro" id="IPR000210">
    <property type="entry name" value="BTB/POZ_dom"/>
</dbReference>
<dbReference type="GO" id="GO:0051260">
    <property type="term" value="P:protein homooligomerization"/>
    <property type="evidence" value="ECO:0007669"/>
    <property type="project" value="InterPro"/>
</dbReference>
<keyword evidence="8 14" id="KW-1133">Transmembrane helix</keyword>
<dbReference type="Proteomes" id="UP000659654">
    <property type="component" value="Unassembled WGS sequence"/>
</dbReference>
<dbReference type="GO" id="GO:0032809">
    <property type="term" value="C:neuronal cell body membrane"/>
    <property type="evidence" value="ECO:0007669"/>
    <property type="project" value="TreeGrafter"/>
</dbReference>
<evidence type="ECO:0000313" key="16">
    <source>
        <dbReference type="EMBL" id="CAD5231993.1"/>
    </source>
</evidence>
<evidence type="ECO:0000256" key="13">
    <source>
        <dbReference type="SAM" id="MobiDB-lite"/>
    </source>
</evidence>
<dbReference type="PANTHER" id="PTHR11537">
    <property type="entry name" value="VOLTAGE-GATED POTASSIUM CHANNEL"/>
    <property type="match status" value="1"/>
</dbReference>
<dbReference type="Gene3D" id="3.30.710.10">
    <property type="entry name" value="Potassium Channel Kv1.1, Chain A"/>
    <property type="match status" value="1"/>
</dbReference>
<dbReference type="InterPro" id="IPR028325">
    <property type="entry name" value="VG_K_chnl"/>
</dbReference>
<evidence type="ECO:0000313" key="19">
    <source>
        <dbReference type="WBParaSite" id="BXY_0215600.1"/>
    </source>
</evidence>